<evidence type="ECO:0000256" key="7">
    <source>
        <dbReference type="SAM" id="MobiDB-lite"/>
    </source>
</evidence>
<feature type="domain" description="Myb-like" evidence="8">
    <location>
        <begin position="9"/>
        <end position="62"/>
    </location>
</feature>
<dbReference type="Proteomes" id="UP001605036">
    <property type="component" value="Unassembled WGS sequence"/>
</dbReference>
<keyword evidence="2" id="KW-0677">Repeat</keyword>
<dbReference type="SMART" id="SM00717">
    <property type="entry name" value="SANT"/>
    <property type="match status" value="2"/>
</dbReference>
<dbReference type="CDD" id="cd00167">
    <property type="entry name" value="SANT"/>
    <property type="match status" value="2"/>
</dbReference>
<keyword evidence="3" id="KW-0805">Transcription regulation</keyword>
<evidence type="ECO:0000259" key="8">
    <source>
        <dbReference type="PROSITE" id="PS50090"/>
    </source>
</evidence>
<dbReference type="InterPro" id="IPR017930">
    <property type="entry name" value="Myb_dom"/>
</dbReference>
<dbReference type="Pfam" id="PF00249">
    <property type="entry name" value="Myb_DNA-binding"/>
    <property type="match status" value="2"/>
</dbReference>
<dbReference type="SUPFAM" id="SSF46689">
    <property type="entry name" value="Homeodomain-like"/>
    <property type="match status" value="1"/>
</dbReference>
<feature type="domain" description="HTH myb-type" evidence="9">
    <location>
        <begin position="63"/>
        <end position="117"/>
    </location>
</feature>
<keyword evidence="11" id="KW-1185">Reference proteome</keyword>
<comment type="subcellular location">
    <subcellularLocation>
        <location evidence="1">Nucleus</location>
    </subcellularLocation>
</comment>
<proteinExistence type="predicted"/>
<organism evidence="10 11">
    <name type="scientific">Riccia fluitans</name>
    <dbReference type="NCBI Taxonomy" id="41844"/>
    <lineage>
        <taxon>Eukaryota</taxon>
        <taxon>Viridiplantae</taxon>
        <taxon>Streptophyta</taxon>
        <taxon>Embryophyta</taxon>
        <taxon>Marchantiophyta</taxon>
        <taxon>Marchantiopsida</taxon>
        <taxon>Marchantiidae</taxon>
        <taxon>Marchantiales</taxon>
        <taxon>Ricciaceae</taxon>
        <taxon>Riccia</taxon>
    </lineage>
</organism>
<dbReference type="Gene3D" id="1.10.10.60">
    <property type="entry name" value="Homeodomain-like"/>
    <property type="match status" value="2"/>
</dbReference>
<dbReference type="FunFam" id="1.10.10.60:FF:000015">
    <property type="entry name" value="Transcription factor RAX3"/>
    <property type="match status" value="1"/>
</dbReference>
<name>A0ABD1Y7G0_9MARC</name>
<feature type="region of interest" description="Disordered" evidence="7">
    <location>
        <begin position="498"/>
        <end position="520"/>
    </location>
</feature>
<evidence type="ECO:0000256" key="4">
    <source>
        <dbReference type="ARBA" id="ARBA00023125"/>
    </source>
</evidence>
<evidence type="ECO:0000256" key="3">
    <source>
        <dbReference type="ARBA" id="ARBA00023015"/>
    </source>
</evidence>
<gene>
    <name evidence="10" type="ORF">R1flu_001509</name>
</gene>
<sequence>MGRTPCCDKMNVRKGAWSTEEDAVLKASIEQNGIPENWITFPASVGLKRCGKSCRFRWVNYLQPGLKHGCFTKEEDNTITQLHAKFGNQWSLIAKELPGRTDNDIKNYCKTKLKRKLELLEQRNSTAYAYGRSLGVNPGLDEFGRSQGGNPALHAFSHFQGGNPGLNEFGRTQGGNPAFNALSRTQGGNPGLNEFGRTQGGNPALNALSHSQGDNPGLNKFGRSQGGNPALNALSRSQGGNPALNAFSRSQGGSRALYGRSQGSNTSFYASMLSRGVNSAFYTSTGSQGVNPTLYASTGFQGVNPALYTSTGFQAVNPAFLASTCSQGYQASEERYLDNPLQQNIEVSAEGRPSLVQPYCNWQQQQTFQPFCQDQRVCLQQTSFENQVSDSREFEWCLQQPHCRDQLSGLSEVYLQQSPCENQHHGHSQKYLKKHYCHGDQAHDSNRQLPDYLEQSCSPDQFYGHSQVNIQKSSGEGQLCSQFQVQILQSDCVDQLHGQSQGNIQTPSEEDLVHGQSQKYPPRHQQLDLVLLDNRPPELEKERLVVIDNEIRSNLTAKENAASNSKSNFASYGCIEDNTLRDSVEEPYPLQLQSELSSILEKLVEYDDVASGSRRILDRDENFPSEAPSGEALKELASSMENGKKDDCLIVEKSNELLISLEDFNGPIETVWDPELFQTPAVELIPRSVLIPNSVVKLLPSFDLSSDNGLLSFDQQ</sequence>
<evidence type="ECO:0000259" key="9">
    <source>
        <dbReference type="PROSITE" id="PS51294"/>
    </source>
</evidence>
<dbReference type="InterPro" id="IPR009057">
    <property type="entry name" value="Homeodomain-like_sf"/>
</dbReference>
<dbReference type="PANTHER" id="PTHR48000:SF46">
    <property type="entry name" value="TRANSCRIPTION FACTOR MYB36"/>
    <property type="match status" value="1"/>
</dbReference>
<dbReference type="GO" id="GO:0003677">
    <property type="term" value="F:DNA binding"/>
    <property type="evidence" value="ECO:0007669"/>
    <property type="project" value="UniProtKB-KW"/>
</dbReference>
<reference evidence="10 11" key="1">
    <citation type="submission" date="2024-09" db="EMBL/GenBank/DDBJ databases">
        <title>Chromosome-scale assembly of Riccia fluitans.</title>
        <authorList>
            <person name="Paukszto L."/>
            <person name="Sawicki J."/>
            <person name="Karawczyk K."/>
            <person name="Piernik-Szablinska J."/>
            <person name="Szczecinska M."/>
            <person name="Mazdziarz M."/>
        </authorList>
    </citation>
    <scope>NUCLEOTIDE SEQUENCE [LARGE SCALE GENOMIC DNA]</scope>
    <source>
        <strain evidence="10">Rf_01</strain>
        <tissue evidence="10">Aerial parts of the thallus</tissue>
    </source>
</reference>
<evidence type="ECO:0000256" key="6">
    <source>
        <dbReference type="ARBA" id="ARBA00023242"/>
    </source>
</evidence>
<dbReference type="EMBL" id="JBHFFA010000006">
    <property type="protein sequence ID" value="KAL2621304.1"/>
    <property type="molecule type" value="Genomic_DNA"/>
</dbReference>
<evidence type="ECO:0000256" key="1">
    <source>
        <dbReference type="ARBA" id="ARBA00004123"/>
    </source>
</evidence>
<keyword evidence="6" id="KW-0539">Nucleus</keyword>
<dbReference type="InterPro" id="IPR001005">
    <property type="entry name" value="SANT/Myb"/>
</dbReference>
<accession>A0ABD1Y7G0</accession>
<dbReference type="PANTHER" id="PTHR48000">
    <property type="entry name" value="OS09G0431300 PROTEIN"/>
    <property type="match status" value="1"/>
</dbReference>
<dbReference type="PROSITE" id="PS51294">
    <property type="entry name" value="HTH_MYB"/>
    <property type="match status" value="2"/>
</dbReference>
<dbReference type="PROSITE" id="PS50090">
    <property type="entry name" value="MYB_LIKE"/>
    <property type="match status" value="2"/>
</dbReference>
<keyword evidence="4" id="KW-0238">DNA-binding</keyword>
<evidence type="ECO:0000256" key="5">
    <source>
        <dbReference type="ARBA" id="ARBA00023163"/>
    </source>
</evidence>
<feature type="compositionally biased region" description="Polar residues" evidence="7">
    <location>
        <begin position="498"/>
        <end position="507"/>
    </location>
</feature>
<evidence type="ECO:0000313" key="11">
    <source>
        <dbReference type="Proteomes" id="UP001605036"/>
    </source>
</evidence>
<evidence type="ECO:0000256" key="2">
    <source>
        <dbReference type="ARBA" id="ARBA00022737"/>
    </source>
</evidence>
<feature type="domain" description="Myb-like" evidence="8">
    <location>
        <begin position="63"/>
        <end position="113"/>
    </location>
</feature>
<comment type="caution">
    <text evidence="10">The sequence shown here is derived from an EMBL/GenBank/DDBJ whole genome shotgun (WGS) entry which is preliminary data.</text>
</comment>
<dbReference type="AlphaFoldDB" id="A0ABD1Y7G0"/>
<keyword evidence="5" id="KW-0804">Transcription</keyword>
<dbReference type="GO" id="GO:0005634">
    <property type="term" value="C:nucleus"/>
    <property type="evidence" value="ECO:0007669"/>
    <property type="project" value="UniProtKB-SubCell"/>
</dbReference>
<evidence type="ECO:0000313" key="10">
    <source>
        <dbReference type="EMBL" id="KAL2621304.1"/>
    </source>
</evidence>
<protein>
    <submittedName>
        <fullName evidence="10">Uncharacterized protein</fullName>
    </submittedName>
</protein>
<feature type="domain" description="HTH myb-type" evidence="9">
    <location>
        <begin position="9"/>
        <end position="62"/>
    </location>
</feature>